<accession>A0A2P5F4J5</accession>
<reference evidence="3" key="1">
    <citation type="submission" date="2016-06" db="EMBL/GenBank/DDBJ databases">
        <title>Parallel loss of symbiosis genes in relatives of nitrogen-fixing non-legume Parasponia.</title>
        <authorList>
            <person name="Van Velzen R."/>
            <person name="Holmer R."/>
            <person name="Bu F."/>
            <person name="Rutten L."/>
            <person name="Van Zeijl A."/>
            <person name="Liu W."/>
            <person name="Santuari L."/>
            <person name="Cao Q."/>
            <person name="Sharma T."/>
            <person name="Shen D."/>
            <person name="Roswanjaya Y."/>
            <person name="Wardhani T."/>
            <person name="Kalhor M.S."/>
            <person name="Jansen J."/>
            <person name="Van den Hoogen J."/>
            <person name="Gungor B."/>
            <person name="Hartog M."/>
            <person name="Hontelez J."/>
            <person name="Verver J."/>
            <person name="Yang W.-C."/>
            <person name="Schijlen E."/>
            <person name="Repin R."/>
            <person name="Schilthuizen M."/>
            <person name="Schranz E."/>
            <person name="Heidstra R."/>
            <person name="Miyata K."/>
            <person name="Fedorova E."/>
            <person name="Kohlen W."/>
            <person name="Bisseling T."/>
            <person name="Smit S."/>
            <person name="Geurts R."/>
        </authorList>
    </citation>
    <scope>NUCLEOTIDE SEQUENCE [LARGE SCALE GENOMIC DNA]</scope>
    <source>
        <strain evidence="3">cv. RG33-2</strain>
    </source>
</reference>
<comment type="caution">
    <text evidence="2">The sequence shown here is derived from an EMBL/GenBank/DDBJ whole genome shotgun (WGS) entry which is preliminary data.</text>
</comment>
<feature type="transmembrane region" description="Helical" evidence="1">
    <location>
        <begin position="20"/>
        <end position="37"/>
    </location>
</feature>
<keyword evidence="1" id="KW-0812">Transmembrane</keyword>
<keyword evidence="1" id="KW-0472">Membrane</keyword>
<evidence type="ECO:0000256" key="1">
    <source>
        <dbReference type="SAM" id="Phobius"/>
    </source>
</evidence>
<dbReference type="Proteomes" id="UP000237000">
    <property type="component" value="Unassembled WGS sequence"/>
</dbReference>
<evidence type="ECO:0000313" key="2">
    <source>
        <dbReference type="EMBL" id="PON92707.1"/>
    </source>
</evidence>
<sequence>RERPYLISNIWDFRPKRYEYLSSIFLLTGYCYMFLAINRH</sequence>
<feature type="non-terminal residue" evidence="2">
    <location>
        <position position="1"/>
    </location>
</feature>
<keyword evidence="1" id="KW-1133">Transmembrane helix</keyword>
<proteinExistence type="predicted"/>
<dbReference type="EMBL" id="JXTC01000063">
    <property type="protein sequence ID" value="PON92707.1"/>
    <property type="molecule type" value="Genomic_DNA"/>
</dbReference>
<name>A0A2P5F4J5_TREOI</name>
<gene>
    <name evidence="2" type="ORF">TorRG33x02_115670</name>
</gene>
<keyword evidence="3" id="KW-1185">Reference proteome</keyword>
<dbReference type="InParanoid" id="A0A2P5F4J5"/>
<dbReference type="AlphaFoldDB" id="A0A2P5F4J5"/>
<organism evidence="2 3">
    <name type="scientific">Trema orientale</name>
    <name type="common">Charcoal tree</name>
    <name type="synonym">Celtis orientalis</name>
    <dbReference type="NCBI Taxonomy" id="63057"/>
    <lineage>
        <taxon>Eukaryota</taxon>
        <taxon>Viridiplantae</taxon>
        <taxon>Streptophyta</taxon>
        <taxon>Embryophyta</taxon>
        <taxon>Tracheophyta</taxon>
        <taxon>Spermatophyta</taxon>
        <taxon>Magnoliopsida</taxon>
        <taxon>eudicotyledons</taxon>
        <taxon>Gunneridae</taxon>
        <taxon>Pentapetalae</taxon>
        <taxon>rosids</taxon>
        <taxon>fabids</taxon>
        <taxon>Rosales</taxon>
        <taxon>Cannabaceae</taxon>
        <taxon>Trema</taxon>
    </lineage>
</organism>
<evidence type="ECO:0000313" key="3">
    <source>
        <dbReference type="Proteomes" id="UP000237000"/>
    </source>
</evidence>
<protein>
    <submittedName>
        <fullName evidence="2">Uncharacterized protein</fullName>
    </submittedName>
</protein>